<keyword evidence="3" id="KW-0479">Metal-binding</keyword>
<keyword evidence="5 12" id="KW-0863">Zinc-finger</keyword>
<keyword evidence="8" id="KW-0238">DNA-binding</keyword>
<feature type="domain" description="C2H2-type" evidence="14">
    <location>
        <begin position="66"/>
        <end position="95"/>
    </location>
</feature>
<dbReference type="OrthoDB" id="654211at2759"/>
<feature type="region of interest" description="Disordered" evidence="13">
    <location>
        <begin position="87"/>
        <end position="165"/>
    </location>
</feature>
<dbReference type="FunFam" id="3.30.160.60:FF:000152">
    <property type="entry name" value="DNA-binding protein creA"/>
    <property type="match status" value="1"/>
</dbReference>
<dbReference type="PANTHER" id="PTHR47428:SF1">
    <property type="entry name" value="REGULATORY PROTEIN MIG1-RELATED"/>
    <property type="match status" value="1"/>
</dbReference>
<feature type="compositionally biased region" description="Polar residues" evidence="13">
    <location>
        <begin position="156"/>
        <end position="165"/>
    </location>
</feature>
<evidence type="ECO:0000256" key="2">
    <source>
        <dbReference type="ARBA" id="ARBA00022491"/>
    </source>
</evidence>
<dbReference type="SMART" id="SM00355">
    <property type="entry name" value="ZnF_C2H2"/>
    <property type="match status" value="2"/>
</dbReference>
<dbReference type="GO" id="GO:0000978">
    <property type="term" value="F:RNA polymerase II cis-regulatory region sequence-specific DNA binding"/>
    <property type="evidence" value="ECO:0007669"/>
    <property type="project" value="TreeGrafter"/>
</dbReference>
<dbReference type="PANTHER" id="PTHR47428">
    <property type="entry name" value="REGULATORY PROTEIN MIG1-RELATED"/>
    <property type="match status" value="1"/>
</dbReference>
<protein>
    <submittedName>
        <fullName evidence="15">Putative Transcription factor Scr1</fullName>
    </submittedName>
</protein>
<keyword evidence="2" id="KW-0678">Repressor</keyword>
<proteinExistence type="inferred from homology"/>
<evidence type="ECO:0000256" key="4">
    <source>
        <dbReference type="ARBA" id="ARBA00022737"/>
    </source>
</evidence>
<dbReference type="SUPFAM" id="SSF57667">
    <property type="entry name" value="beta-beta-alpha zinc fingers"/>
    <property type="match status" value="1"/>
</dbReference>
<evidence type="ECO:0000256" key="12">
    <source>
        <dbReference type="PROSITE-ProRule" id="PRU00042"/>
    </source>
</evidence>
<sequence>MTHIPQQQHQHHHLMYLKPSSTTTMVHKVDKSSIPRPYKCPMCPKSFYRLEHQTRHIRTHTGEKPHHCSFPGCEKRFSRSDELTRHIRIHTSPHRRGAQRGVAKHRASATTNISRQRHHQKTKQHTSMNTSNSSSRSSTTTPPSPALSFHSDSETEMINTPGSSPTLVARNIAKQNSLMDLLERPPQARVLPPINMAQAPLLPSIHSIFPF</sequence>
<dbReference type="InterPro" id="IPR051007">
    <property type="entry name" value="creA/MIG_C2H2-ZnF"/>
</dbReference>
<comment type="subcellular location">
    <subcellularLocation>
        <location evidence="1">Nucleus</location>
    </subcellularLocation>
</comment>
<feature type="compositionally biased region" description="Basic residues" evidence="13">
    <location>
        <begin position="115"/>
        <end position="124"/>
    </location>
</feature>
<evidence type="ECO:0000256" key="13">
    <source>
        <dbReference type="SAM" id="MobiDB-lite"/>
    </source>
</evidence>
<dbReference type="InterPro" id="IPR036236">
    <property type="entry name" value="Znf_C2H2_sf"/>
</dbReference>
<evidence type="ECO:0000256" key="3">
    <source>
        <dbReference type="ARBA" id="ARBA00022723"/>
    </source>
</evidence>
<evidence type="ECO:0000256" key="5">
    <source>
        <dbReference type="ARBA" id="ARBA00022771"/>
    </source>
</evidence>
<organism evidence="15">
    <name type="scientific">Lichtheimia ramosa</name>
    <dbReference type="NCBI Taxonomy" id="688394"/>
    <lineage>
        <taxon>Eukaryota</taxon>
        <taxon>Fungi</taxon>
        <taxon>Fungi incertae sedis</taxon>
        <taxon>Mucoromycota</taxon>
        <taxon>Mucoromycotina</taxon>
        <taxon>Mucoromycetes</taxon>
        <taxon>Mucorales</taxon>
        <taxon>Lichtheimiaceae</taxon>
        <taxon>Lichtheimia</taxon>
    </lineage>
</organism>
<evidence type="ECO:0000256" key="8">
    <source>
        <dbReference type="ARBA" id="ARBA00023125"/>
    </source>
</evidence>
<dbReference type="PROSITE" id="PS50157">
    <property type="entry name" value="ZINC_FINGER_C2H2_2"/>
    <property type="match status" value="2"/>
</dbReference>
<evidence type="ECO:0000256" key="7">
    <source>
        <dbReference type="ARBA" id="ARBA00023015"/>
    </source>
</evidence>
<comment type="similarity">
    <text evidence="11">Belongs to the creA/MIG C2H2-type zinc-finger protein family.</text>
</comment>
<feature type="compositionally biased region" description="Basic residues" evidence="13">
    <location>
        <begin position="87"/>
        <end position="107"/>
    </location>
</feature>
<dbReference type="EMBL" id="LK023368">
    <property type="protein sequence ID" value="CDS12594.1"/>
    <property type="molecule type" value="Genomic_DNA"/>
</dbReference>
<evidence type="ECO:0000256" key="10">
    <source>
        <dbReference type="ARBA" id="ARBA00023242"/>
    </source>
</evidence>
<dbReference type="InterPro" id="IPR013087">
    <property type="entry name" value="Znf_C2H2_type"/>
</dbReference>
<dbReference type="PROSITE" id="PS00028">
    <property type="entry name" value="ZINC_FINGER_C2H2_1"/>
    <property type="match status" value="2"/>
</dbReference>
<dbReference type="GO" id="GO:0008270">
    <property type="term" value="F:zinc ion binding"/>
    <property type="evidence" value="ECO:0007669"/>
    <property type="project" value="UniProtKB-KW"/>
</dbReference>
<evidence type="ECO:0000313" key="15">
    <source>
        <dbReference type="EMBL" id="CDS12594.1"/>
    </source>
</evidence>
<evidence type="ECO:0000256" key="11">
    <source>
        <dbReference type="ARBA" id="ARBA00038023"/>
    </source>
</evidence>
<reference evidence="15" key="1">
    <citation type="journal article" date="2014" name="Genome Announc.">
        <title>De novo whole-genome sequence and genome annotation of Lichtheimia ramosa.</title>
        <authorList>
            <person name="Linde J."/>
            <person name="Schwartze V."/>
            <person name="Binder U."/>
            <person name="Lass-Florl C."/>
            <person name="Voigt K."/>
            <person name="Horn F."/>
        </authorList>
    </citation>
    <scope>NUCLEOTIDE SEQUENCE</scope>
    <source>
        <strain evidence="15">JMRC FSU:6197</strain>
    </source>
</reference>
<evidence type="ECO:0000256" key="1">
    <source>
        <dbReference type="ARBA" id="ARBA00004123"/>
    </source>
</evidence>
<keyword evidence="10" id="KW-0539">Nucleus</keyword>
<name>A0A077WZF9_9FUNG</name>
<dbReference type="FunFam" id="3.30.160.60:FF:000089">
    <property type="entry name" value="DNA-binding protein creA"/>
    <property type="match status" value="1"/>
</dbReference>
<evidence type="ECO:0000256" key="9">
    <source>
        <dbReference type="ARBA" id="ARBA00023163"/>
    </source>
</evidence>
<accession>A0A077WZF9</accession>
<dbReference type="GO" id="GO:0005634">
    <property type="term" value="C:nucleus"/>
    <property type="evidence" value="ECO:0007669"/>
    <property type="project" value="UniProtKB-SubCell"/>
</dbReference>
<dbReference type="GO" id="GO:0000433">
    <property type="term" value="P:carbon catabolite repression of transcription from RNA polymerase II promoter by glucose"/>
    <property type="evidence" value="ECO:0007669"/>
    <property type="project" value="TreeGrafter"/>
</dbReference>
<dbReference type="Pfam" id="PF00096">
    <property type="entry name" value="zf-C2H2"/>
    <property type="match status" value="2"/>
</dbReference>
<gene>
    <name evidence="15" type="ORF">LRAMOSA04780</name>
</gene>
<evidence type="ECO:0000259" key="14">
    <source>
        <dbReference type="PROSITE" id="PS50157"/>
    </source>
</evidence>
<feature type="compositionally biased region" description="Low complexity" evidence="13">
    <location>
        <begin position="126"/>
        <end position="141"/>
    </location>
</feature>
<evidence type="ECO:0000256" key="6">
    <source>
        <dbReference type="ARBA" id="ARBA00022833"/>
    </source>
</evidence>
<keyword evidence="4" id="KW-0677">Repeat</keyword>
<dbReference type="Gene3D" id="3.30.160.60">
    <property type="entry name" value="Classic Zinc Finger"/>
    <property type="match status" value="2"/>
</dbReference>
<keyword evidence="6" id="KW-0862">Zinc</keyword>
<feature type="domain" description="C2H2-type" evidence="14">
    <location>
        <begin position="38"/>
        <end position="65"/>
    </location>
</feature>
<dbReference type="GO" id="GO:0005737">
    <property type="term" value="C:cytoplasm"/>
    <property type="evidence" value="ECO:0007669"/>
    <property type="project" value="TreeGrafter"/>
</dbReference>
<keyword evidence="7" id="KW-0805">Transcription regulation</keyword>
<dbReference type="AlphaFoldDB" id="A0A077WZF9"/>
<keyword evidence="9" id="KW-0804">Transcription</keyword>